<accession>A0ABM4CLF1</accession>
<evidence type="ECO:0000313" key="2">
    <source>
        <dbReference type="Proteomes" id="UP001652625"/>
    </source>
</evidence>
<sequence>MVKVKKEYCEELRGKICILREEGYSYRKIASRLKISESGVRYALQRLHDIGSNSDRSRSGRPRVTSRQEDTFIVVSSKRNRKIPATILTAELNKTRVKPVSTDTVKRRLRSVNLTGRVAARKPLLRALNKKKDWNGQKCIKIGD</sequence>
<dbReference type="InterPro" id="IPR002492">
    <property type="entry name" value="Transposase_Tc1-like"/>
</dbReference>
<dbReference type="InterPro" id="IPR009057">
    <property type="entry name" value="Homeodomain-like_sf"/>
</dbReference>
<dbReference type="RefSeq" id="XP_065662611.1">
    <property type="nucleotide sequence ID" value="XM_065806539.1"/>
</dbReference>
<keyword evidence="2" id="KW-1185">Reference proteome</keyword>
<reference evidence="3" key="1">
    <citation type="submission" date="2025-08" db="UniProtKB">
        <authorList>
            <consortium name="RefSeq"/>
        </authorList>
    </citation>
    <scope>IDENTIFICATION</scope>
</reference>
<organism evidence="2 3">
    <name type="scientific">Hydra vulgaris</name>
    <name type="common">Hydra</name>
    <name type="synonym">Hydra attenuata</name>
    <dbReference type="NCBI Taxonomy" id="6087"/>
    <lineage>
        <taxon>Eukaryota</taxon>
        <taxon>Metazoa</taxon>
        <taxon>Cnidaria</taxon>
        <taxon>Hydrozoa</taxon>
        <taxon>Hydroidolina</taxon>
        <taxon>Anthoathecata</taxon>
        <taxon>Aplanulata</taxon>
        <taxon>Hydridae</taxon>
        <taxon>Hydra</taxon>
    </lineage>
</organism>
<name>A0ABM4CLF1_HYDVU</name>
<dbReference type="Gene3D" id="1.10.10.10">
    <property type="entry name" value="Winged helix-like DNA-binding domain superfamily/Winged helix DNA-binding domain"/>
    <property type="match status" value="1"/>
</dbReference>
<dbReference type="InterPro" id="IPR036388">
    <property type="entry name" value="WH-like_DNA-bd_sf"/>
</dbReference>
<evidence type="ECO:0000259" key="1">
    <source>
        <dbReference type="Pfam" id="PF01498"/>
    </source>
</evidence>
<protein>
    <submittedName>
        <fullName evidence="3">Uncharacterized protein LOC136085250</fullName>
    </submittedName>
</protein>
<feature type="domain" description="Transposase Tc1-like" evidence="1">
    <location>
        <begin position="73"/>
        <end position="132"/>
    </location>
</feature>
<gene>
    <name evidence="3" type="primary">LOC136085250</name>
</gene>
<evidence type="ECO:0000313" key="3">
    <source>
        <dbReference type="RefSeq" id="XP_065662611.1"/>
    </source>
</evidence>
<dbReference type="SUPFAM" id="SSF46689">
    <property type="entry name" value="Homeodomain-like"/>
    <property type="match status" value="1"/>
</dbReference>
<proteinExistence type="predicted"/>
<dbReference type="Pfam" id="PF01498">
    <property type="entry name" value="HTH_Tnp_Tc3_2"/>
    <property type="match status" value="1"/>
</dbReference>
<dbReference type="Proteomes" id="UP001652625">
    <property type="component" value="Chromosome 09"/>
</dbReference>
<dbReference type="GeneID" id="136085250"/>